<dbReference type="GO" id="GO:0051082">
    <property type="term" value="F:unfolded protein binding"/>
    <property type="evidence" value="ECO:0007669"/>
    <property type="project" value="InterPro"/>
</dbReference>
<sequence>MVKETTYYNVLEIKPNATEEELKKAYRKLVLKYHPDKNPNEGEKFKQISQAYEVLSDAIKEGGTSGGLGSPMDIFDMFFGGGGRMQRERRVKNVVHQFSVTLEDLYNGATRKLALQKNVICDKCEGRGGKKGAVEGTGMQVRIHQIGSGMVQQIQSVCMECQGHGEQISPKDRCKSCNGRKVAREKKILEVHTDKGMKDGQKITLHGEGDQEPGLEPGDIIIVLDQKDHAVFARRGEDFFMCISIQLVEALCGFQKPISTLHNRTTVITSHPGQTVKHADIKCVLNEGMPIYHIPYEKGRLIIEFKVNFPENGFLSPDKLSLLEKLLPERKEVEETDEMDQVELVDFDPNQERWHHYNGEAYEVDEHHPRGGVQCQTS</sequence>
<dbReference type="InterPro" id="IPR036869">
    <property type="entry name" value="J_dom_sf"/>
</dbReference>
<keyword evidence="7 13" id="KW-0862">Zinc</keyword>
<dbReference type="Pfam" id="PF00226">
    <property type="entry name" value="DnaJ"/>
    <property type="match status" value="1"/>
</dbReference>
<dbReference type="AlphaFoldDB" id="A0A2K5JTI5"/>
<evidence type="ECO:0000259" key="15">
    <source>
        <dbReference type="PROSITE" id="PS51188"/>
    </source>
</evidence>
<accession>A0A2K5JTI5</accession>
<evidence type="ECO:0000256" key="3">
    <source>
        <dbReference type="ARBA" id="ARBA00022553"/>
    </source>
</evidence>
<dbReference type="SUPFAM" id="SSF49493">
    <property type="entry name" value="HSP40/DnaJ peptide-binding domain"/>
    <property type="match status" value="2"/>
</dbReference>
<dbReference type="Gene3D" id="2.10.230.10">
    <property type="entry name" value="Heat shock protein DnaJ, cysteine-rich domain"/>
    <property type="match status" value="1"/>
</dbReference>
<evidence type="ECO:0000256" key="13">
    <source>
        <dbReference type="PROSITE-ProRule" id="PRU00546"/>
    </source>
</evidence>
<keyword evidence="5" id="KW-0677">Repeat</keyword>
<feature type="domain" description="J" evidence="14">
    <location>
        <begin position="6"/>
        <end position="79"/>
    </location>
</feature>
<keyword evidence="10" id="KW-0143">Chaperone</keyword>
<reference evidence="16" key="1">
    <citation type="submission" date="2025-08" db="UniProtKB">
        <authorList>
            <consortium name="Ensembl"/>
        </authorList>
    </citation>
    <scope>IDENTIFICATION</scope>
</reference>
<feature type="zinc finger region" description="CR-type" evidence="13">
    <location>
        <begin position="108"/>
        <end position="186"/>
    </location>
</feature>
<dbReference type="STRING" id="336983.ENSCANP00000032176"/>
<dbReference type="Gene3D" id="1.10.287.110">
    <property type="entry name" value="DnaJ domain"/>
    <property type="match status" value="1"/>
</dbReference>
<dbReference type="OMA" id="FMCISIQ"/>
<keyword evidence="12" id="KW-0636">Prenylation</keyword>
<evidence type="ECO:0000256" key="8">
    <source>
        <dbReference type="ARBA" id="ARBA00022990"/>
    </source>
</evidence>
<dbReference type="InterPro" id="IPR001305">
    <property type="entry name" value="HSP_DnaJ_Cys-rich_dom"/>
</dbReference>
<dbReference type="FunFam" id="2.60.260.20:FF:000068">
    <property type="entry name" value="Chaperone protein dnaJ 3"/>
    <property type="match status" value="1"/>
</dbReference>
<comment type="subcellular location">
    <subcellularLocation>
        <location evidence="1">Membrane</location>
        <topology evidence="1">Lipid-anchor</topology>
    </subcellularLocation>
</comment>
<keyword evidence="3" id="KW-0597">Phosphoprotein</keyword>
<evidence type="ECO:0000256" key="10">
    <source>
        <dbReference type="ARBA" id="ARBA00023186"/>
    </source>
</evidence>
<dbReference type="SUPFAM" id="SSF46565">
    <property type="entry name" value="Chaperone J-domain"/>
    <property type="match status" value="1"/>
</dbReference>
<dbReference type="Proteomes" id="UP000233080">
    <property type="component" value="Unassembled WGS sequence"/>
</dbReference>
<dbReference type="GO" id="GO:0030544">
    <property type="term" value="F:Hsp70 protein binding"/>
    <property type="evidence" value="ECO:0007669"/>
    <property type="project" value="InterPro"/>
</dbReference>
<dbReference type="InterPro" id="IPR036410">
    <property type="entry name" value="HSP_DnaJ_Cys-rich_dom_sf"/>
</dbReference>
<dbReference type="Pfam" id="PF00684">
    <property type="entry name" value="DnaJ_CXXCXGXG"/>
    <property type="match status" value="1"/>
</dbReference>
<dbReference type="SUPFAM" id="SSF57938">
    <property type="entry name" value="DnaJ/Hsp40 cysteine-rich domain"/>
    <property type="match status" value="1"/>
</dbReference>
<dbReference type="InterPro" id="IPR001623">
    <property type="entry name" value="DnaJ_domain"/>
</dbReference>
<dbReference type="FunFam" id="2.10.230.10:FF:000005">
    <property type="entry name" value="DnaJ homolog subfamily A member 1"/>
    <property type="match status" value="1"/>
</dbReference>
<organism evidence="16 17">
    <name type="scientific">Colobus angolensis palliatus</name>
    <name type="common">Peters' Angolan colobus</name>
    <dbReference type="NCBI Taxonomy" id="336983"/>
    <lineage>
        <taxon>Eukaryota</taxon>
        <taxon>Metazoa</taxon>
        <taxon>Chordata</taxon>
        <taxon>Craniata</taxon>
        <taxon>Vertebrata</taxon>
        <taxon>Euteleostomi</taxon>
        <taxon>Mammalia</taxon>
        <taxon>Eutheria</taxon>
        <taxon>Euarchontoglires</taxon>
        <taxon>Primates</taxon>
        <taxon>Haplorrhini</taxon>
        <taxon>Catarrhini</taxon>
        <taxon>Cercopithecidae</taxon>
        <taxon>Colobinae</taxon>
        <taxon>Colobus</taxon>
    </lineage>
</organism>
<dbReference type="CDD" id="cd10719">
    <property type="entry name" value="DnaJ_zf"/>
    <property type="match status" value="1"/>
</dbReference>
<proteinExistence type="predicted"/>
<keyword evidence="17" id="KW-1185">Reference proteome</keyword>
<dbReference type="CDD" id="cd06257">
    <property type="entry name" value="DnaJ"/>
    <property type="match status" value="1"/>
</dbReference>
<dbReference type="PROSITE" id="PS50076">
    <property type="entry name" value="DNAJ_2"/>
    <property type="match status" value="1"/>
</dbReference>
<dbReference type="PANTHER" id="PTHR43888">
    <property type="entry name" value="DNAJ-LIKE-2, ISOFORM A-RELATED"/>
    <property type="match status" value="1"/>
</dbReference>
<keyword evidence="11" id="KW-0449">Lipoprotein</keyword>
<dbReference type="Gene3D" id="2.60.260.20">
    <property type="entry name" value="Urease metallochaperone UreE, N-terminal domain"/>
    <property type="match status" value="2"/>
</dbReference>
<dbReference type="SMART" id="SM00271">
    <property type="entry name" value="DnaJ"/>
    <property type="match status" value="1"/>
</dbReference>
<dbReference type="GO" id="GO:0001671">
    <property type="term" value="F:ATPase activator activity"/>
    <property type="evidence" value="ECO:0007669"/>
    <property type="project" value="UniProtKB-ARBA"/>
</dbReference>
<dbReference type="PROSITE" id="PS51188">
    <property type="entry name" value="ZF_CR"/>
    <property type="match status" value="1"/>
</dbReference>
<keyword evidence="8" id="KW-0007">Acetylation</keyword>
<evidence type="ECO:0000256" key="1">
    <source>
        <dbReference type="ARBA" id="ARBA00004635"/>
    </source>
</evidence>
<dbReference type="InterPro" id="IPR044713">
    <property type="entry name" value="DNJA1/2-like"/>
</dbReference>
<evidence type="ECO:0000313" key="17">
    <source>
        <dbReference type="Proteomes" id="UP000233080"/>
    </source>
</evidence>
<keyword evidence="9" id="KW-0472">Membrane</keyword>
<feature type="domain" description="CR-type" evidence="15">
    <location>
        <begin position="108"/>
        <end position="186"/>
    </location>
</feature>
<evidence type="ECO:0000256" key="12">
    <source>
        <dbReference type="ARBA" id="ARBA00023289"/>
    </source>
</evidence>
<protein>
    <recommendedName>
        <fullName evidence="18">J domain-containing protein</fullName>
    </recommendedName>
</protein>
<dbReference type="FunFam" id="2.60.260.20:FF:000003">
    <property type="entry name" value="DnaJ subfamily A member 2"/>
    <property type="match status" value="1"/>
</dbReference>
<dbReference type="InterPro" id="IPR002939">
    <property type="entry name" value="DnaJ_C"/>
</dbReference>
<keyword evidence="4 13" id="KW-0479">Metal-binding</keyword>
<evidence type="ECO:0000256" key="4">
    <source>
        <dbReference type="ARBA" id="ARBA00022723"/>
    </source>
</evidence>
<dbReference type="Pfam" id="PF01556">
    <property type="entry name" value="DnaJ_C"/>
    <property type="match status" value="1"/>
</dbReference>
<dbReference type="InterPro" id="IPR008971">
    <property type="entry name" value="HSP40/DnaJ_pept-bd"/>
</dbReference>
<evidence type="ECO:0000313" key="16">
    <source>
        <dbReference type="Ensembl" id="ENSCANP00000032176.1"/>
    </source>
</evidence>
<evidence type="ECO:0000256" key="7">
    <source>
        <dbReference type="ARBA" id="ARBA00022833"/>
    </source>
</evidence>
<dbReference type="CDD" id="cd10747">
    <property type="entry name" value="DnaJ_C"/>
    <property type="match status" value="1"/>
</dbReference>
<evidence type="ECO:0000256" key="5">
    <source>
        <dbReference type="ARBA" id="ARBA00022737"/>
    </source>
</evidence>
<evidence type="ECO:0000256" key="9">
    <source>
        <dbReference type="ARBA" id="ARBA00023136"/>
    </source>
</evidence>
<evidence type="ECO:0008006" key="18">
    <source>
        <dbReference type="Google" id="ProtNLM"/>
    </source>
</evidence>
<keyword evidence="6 13" id="KW-0863">Zinc-finger</keyword>
<evidence type="ECO:0000256" key="11">
    <source>
        <dbReference type="ARBA" id="ARBA00023288"/>
    </source>
</evidence>
<dbReference type="PRINTS" id="PR00625">
    <property type="entry name" value="JDOMAIN"/>
</dbReference>
<dbReference type="Ensembl" id="ENSCANT00000055398.1">
    <property type="protein sequence ID" value="ENSCANP00000032176.1"/>
    <property type="gene ID" value="ENSCANG00000039746.1"/>
</dbReference>
<reference evidence="16" key="2">
    <citation type="submission" date="2025-09" db="UniProtKB">
        <authorList>
            <consortium name="Ensembl"/>
        </authorList>
    </citation>
    <scope>IDENTIFICATION</scope>
</reference>
<evidence type="ECO:0000256" key="6">
    <source>
        <dbReference type="ARBA" id="ARBA00022771"/>
    </source>
</evidence>
<dbReference type="GO" id="GO:0006457">
    <property type="term" value="P:protein folding"/>
    <property type="evidence" value="ECO:0007669"/>
    <property type="project" value="InterPro"/>
</dbReference>
<keyword evidence="2" id="KW-0488">Methylation</keyword>
<name>A0A2K5JTI5_COLAP</name>
<dbReference type="GO" id="GO:0016020">
    <property type="term" value="C:membrane"/>
    <property type="evidence" value="ECO:0007669"/>
    <property type="project" value="UniProtKB-SubCell"/>
</dbReference>
<evidence type="ECO:0000259" key="14">
    <source>
        <dbReference type="PROSITE" id="PS50076"/>
    </source>
</evidence>
<dbReference type="GO" id="GO:0008270">
    <property type="term" value="F:zinc ion binding"/>
    <property type="evidence" value="ECO:0007669"/>
    <property type="project" value="UniProtKB-KW"/>
</dbReference>
<evidence type="ECO:0000256" key="2">
    <source>
        <dbReference type="ARBA" id="ARBA00022481"/>
    </source>
</evidence>